<feature type="non-terminal residue" evidence="1">
    <location>
        <position position="93"/>
    </location>
</feature>
<dbReference type="EMBL" id="CAJVQC010141593">
    <property type="protein sequence ID" value="CAG8844213.1"/>
    <property type="molecule type" value="Genomic_DNA"/>
</dbReference>
<gene>
    <name evidence="1" type="ORF">RPERSI_LOCUS33112</name>
</gene>
<evidence type="ECO:0000313" key="1">
    <source>
        <dbReference type="EMBL" id="CAG8844213.1"/>
    </source>
</evidence>
<sequence length="93" mass="10052">AVVDADGILKGILTQSRVVNYFYENVTKFPPIEQLFPKTLNELDIGKGFVVSALSDSFVLDALTMMNKNGLSSIAIVDSDGLLIGNISMTDIK</sequence>
<keyword evidence="2" id="KW-1185">Reference proteome</keyword>
<name>A0ACA9SMQ5_9GLOM</name>
<dbReference type="Proteomes" id="UP000789920">
    <property type="component" value="Unassembled WGS sequence"/>
</dbReference>
<organism evidence="1 2">
    <name type="scientific">Racocetra persica</name>
    <dbReference type="NCBI Taxonomy" id="160502"/>
    <lineage>
        <taxon>Eukaryota</taxon>
        <taxon>Fungi</taxon>
        <taxon>Fungi incertae sedis</taxon>
        <taxon>Mucoromycota</taxon>
        <taxon>Glomeromycotina</taxon>
        <taxon>Glomeromycetes</taxon>
        <taxon>Diversisporales</taxon>
        <taxon>Gigasporaceae</taxon>
        <taxon>Racocetra</taxon>
    </lineage>
</organism>
<feature type="non-terminal residue" evidence="1">
    <location>
        <position position="1"/>
    </location>
</feature>
<proteinExistence type="predicted"/>
<accession>A0ACA9SMQ5</accession>
<comment type="caution">
    <text evidence="1">The sequence shown here is derived from an EMBL/GenBank/DDBJ whole genome shotgun (WGS) entry which is preliminary data.</text>
</comment>
<evidence type="ECO:0000313" key="2">
    <source>
        <dbReference type="Proteomes" id="UP000789920"/>
    </source>
</evidence>
<protein>
    <submittedName>
        <fullName evidence="1">17366_t:CDS:1</fullName>
    </submittedName>
</protein>
<reference evidence="1" key="1">
    <citation type="submission" date="2021-06" db="EMBL/GenBank/DDBJ databases">
        <authorList>
            <person name="Kallberg Y."/>
            <person name="Tangrot J."/>
            <person name="Rosling A."/>
        </authorList>
    </citation>
    <scope>NUCLEOTIDE SEQUENCE</scope>
    <source>
        <strain evidence="1">MA461A</strain>
    </source>
</reference>